<feature type="non-terminal residue" evidence="2">
    <location>
        <position position="1"/>
    </location>
</feature>
<dbReference type="InterPro" id="IPR046536">
    <property type="entry name" value="DUF6601"/>
</dbReference>
<keyword evidence="3" id="KW-1185">Reference proteome</keyword>
<sequence>LRADLSVDRLNQLHAHLWWTGIPQAARPLHRQKMWGRQITVTEQADLHLLWVDDHIFIKPLPTYLLDRAIWTQHLCPDTQLYEAARGILLSYIWLIRHKSDLDVARDHRLVPDISWQEWSTFVYTLSHTIDPNAPTAVSPRYDFGELRIRRLNQIVRLRCALALDLGGFITGYVRSYTHYAPFFRNNFQWIIIAFAYGTVLLSALQVGLGVDSLRTQNWFQKLCLGFAMSLTALPLLLAVLAIFSFLGLFLYFLGHTLRLNEER</sequence>
<dbReference type="EMBL" id="ML986657">
    <property type="protein sequence ID" value="KAF2261461.1"/>
    <property type="molecule type" value="Genomic_DNA"/>
</dbReference>
<gene>
    <name evidence="2" type="ORF">CC78DRAFT_427131</name>
</gene>
<feature type="transmembrane region" description="Helical" evidence="1">
    <location>
        <begin position="223"/>
        <end position="254"/>
    </location>
</feature>
<protein>
    <submittedName>
        <fullName evidence="2">Uncharacterized protein</fullName>
    </submittedName>
</protein>
<feature type="non-terminal residue" evidence="2">
    <location>
        <position position="264"/>
    </location>
</feature>
<keyword evidence="1" id="KW-0812">Transmembrane</keyword>
<evidence type="ECO:0000313" key="3">
    <source>
        <dbReference type="Proteomes" id="UP000800093"/>
    </source>
</evidence>
<name>A0A9P4N758_9PLEO</name>
<dbReference type="Pfam" id="PF20246">
    <property type="entry name" value="DUF6601"/>
    <property type="match status" value="1"/>
</dbReference>
<feature type="transmembrane region" description="Helical" evidence="1">
    <location>
        <begin position="188"/>
        <end position="211"/>
    </location>
</feature>
<evidence type="ECO:0000256" key="1">
    <source>
        <dbReference type="SAM" id="Phobius"/>
    </source>
</evidence>
<evidence type="ECO:0000313" key="2">
    <source>
        <dbReference type="EMBL" id="KAF2261461.1"/>
    </source>
</evidence>
<reference evidence="3" key="1">
    <citation type="journal article" date="2020" name="Stud. Mycol.">
        <title>101 Dothideomycetes genomes: A test case for predicting lifestyles and emergence of pathogens.</title>
        <authorList>
            <person name="Haridas S."/>
            <person name="Albert R."/>
            <person name="Binder M."/>
            <person name="Bloem J."/>
            <person name="LaButti K."/>
            <person name="Salamov A."/>
            <person name="Andreopoulos B."/>
            <person name="Baker S."/>
            <person name="Barry K."/>
            <person name="Bills G."/>
            <person name="Bluhm B."/>
            <person name="Cannon C."/>
            <person name="Castanera R."/>
            <person name="Culley D."/>
            <person name="Daum C."/>
            <person name="Ezra D."/>
            <person name="Gonzalez J."/>
            <person name="Henrissat B."/>
            <person name="Kuo A."/>
            <person name="Liang C."/>
            <person name="Lipzen A."/>
            <person name="Lutzoni F."/>
            <person name="Magnuson J."/>
            <person name="Mondo S."/>
            <person name="Nolan M."/>
            <person name="Ohm R."/>
            <person name="Pangilinan J."/>
            <person name="Park H.-J."/>
            <person name="Ramirez L."/>
            <person name="Alfaro M."/>
            <person name="Sun H."/>
            <person name="Tritt A."/>
            <person name="Yoshinaga Y."/>
            <person name="Zwiers L.-H."/>
            <person name="Turgeon B."/>
            <person name="Goodwin S."/>
            <person name="Spatafora J."/>
            <person name="Crous P."/>
            <person name="Grigoriev I."/>
        </authorList>
    </citation>
    <scope>NUCLEOTIDE SEQUENCE [LARGE SCALE GENOMIC DNA]</scope>
    <source>
        <strain evidence="3">CBS 304.66</strain>
    </source>
</reference>
<dbReference type="OrthoDB" id="5086500at2759"/>
<dbReference type="Proteomes" id="UP000800093">
    <property type="component" value="Unassembled WGS sequence"/>
</dbReference>
<proteinExistence type="predicted"/>
<comment type="caution">
    <text evidence="2">The sequence shown here is derived from an EMBL/GenBank/DDBJ whole genome shotgun (WGS) entry which is preliminary data.</text>
</comment>
<dbReference type="AlphaFoldDB" id="A0A9P4N758"/>
<dbReference type="PANTHER" id="PTHR34414:SF1">
    <property type="entry name" value="SUBTILISIN-LIKE SERINE PROTEASE"/>
    <property type="match status" value="1"/>
</dbReference>
<accession>A0A9P4N758</accession>
<dbReference type="PANTHER" id="PTHR34414">
    <property type="entry name" value="HET DOMAIN-CONTAINING PROTEIN-RELATED"/>
    <property type="match status" value="1"/>
</dbReference>
<keyword evidence="1" id="KW-1133">Transmembrane helix</keyword>
<organism evidence="2 3">
    <name type="scientific">Lojkania enalia</name>
    <dbReference type="NCBI Taxonomy" id="147567"/>
    <lineage>
        <taxon>Eukaryota</taxon>
        <taxon>Fungi</taxon>
        <taxon>Dikarya</taxon>
        <taxon>Ascomycota</taxon>
        <taxon>Pezizomycotina</taxon>
        <taxon>Dothideomycetes</taxon>
        <taxon>Pleosporomycetidae</taxon>
        <taxon>Pleosporales</taxon>
        <taxon>Pleosporales incertae sedis</taxon>
        <taxon>Lojkania</taxon>
    </lineage>
</organism>
<keyword evidence="1" id="KW-0472">Membrane</keyword>
<feature type="transmembrane region" description="Helical" evidence="1">
    <location>
        <begin position="156"/>
        <end position="176"/>
    </location>
</feature>